<dbReference type="PANTHER" id="PTHR36181:SF4">
    <property type="entry name" value="LAGLIDADG ENDONUCLEASE"/>
    <property type="match status" value="1"/>
</dbReference>
<organism evidence="2 3">
    <name type="scientific">Candidatus Taylorbacteria bacterium RIFCSPLOWO2_01_FULL_45_15b</name>
    <dbReference type="NCBI Taxonomy" id="1802319"/>
    <lineage>
        <taxon>Bacteria</taxon>
        <taxon>Candidatus Tayloriibacteriota</taxon>
    </lineage>
</organism>
<dbReference type="SUPFAM" id="SSF55608">
    <property type="entry name" value="Homing endonucleases"/>
    <property type="match status" value="1"/>
</dbReference>
<gene>
    <name evidence="2" type="ORF">A2928_02635</name>
</gene>
<dbReference type="GO" id="GO:0004519">
    <property type="term" value="F:endonuclease activity"/>
    <property type="evidence" value="ECO:0007669"/>
    <property type="project" value="InterPro"/>
</dbReference>
<dbReference type="EMBL" id="MHRX01000018">
    <property type="protein sequence ID" value="OHA34059.1"/>
    <property type="molecule type" value="Genomic_DNA"/>
</dbReference>
<dbReference type="InterPro" id="IPR027434">
    <property type="entry name" value="Homing_endonucl"/>
</dbReference>
<dbReference type="AlphaFoldDB" id="A0A1G2NF37"/>
<dbReference type="Proteomes" id="UP000176221">
    <property type="component" value="Unassembled WGS sequence"/>
</dbReference>
<accession>A0A1G2NF37</accession>
<evidence type="ECO:0000313" key="3">
    <source>
        <dbReference type="Proteomes" id="UP000176221"/>
    </source>
</evidence>
<dbReference type="InterPro" id="IPR051289">
    <property type="entry name" value="LAGLIDADG_Endonuclease"/>
</dbReference>
<feature type="domain" description="Homing endonuclease LAGLIDADG" evidence="1">
    <location>
        <begin position="19"/>
        <end position="100"/>
    </location>
</feature>
<dbReference type="PANTHER" id="PTHR36181">
    <property type="entry name" value="INTRON-ENCODED ENDONUCLEASE AI3-RELATED"/>
    <property type="match status" value="1"/>
</dbReference>
<protein>
    <recommendedName>
        <fullName evidence="1">Homing endonuclease LAGLIDADG domain-containing protein</fullName>
    </recommendedName>
</protein>
<evidence type="ECO:0000313" key="2">
    <source>
        <dbReference type="EMBL" id="OHA34059.1"/>
    </source>
</evidence>
<proteinExistence type="predicted"/>
<comment type="caution">
    <text evidence="2">The sequence shown here is derived from an EMBL/GenBank/DDBJ whole genome shotgun (WGS) entry which is preliminary data.</text>
</comment>
<sequence>MKRIPWEVGENKFTDAYVAGFFDGDGSLVAILEKQSSKYSRTYRPRLRINFTQHIRHSAMLDRLCDYLGAGHVRLYSSHEMAELVIQDRVDILRVLNKMLPHLILKKNQVILAIEVLLLIGENVRTNRISDINYFKILECVKKIRNLNSKSGGKKDFISLNPVTTSRLTRESSQRSRDLSVS</sequence>
<evidence type="ECO:0000259" key="1">
    <source>
        <dbReference type="Pfam" id="PF00961"/>
    </source>
</evidence>
<reference evidence="2 3" key="1">
    <citation type="journal article" date="2016" name="Nat. Commun.">
        <title>Thousands of microbial genomes shed light on interconnected biogeochemical processes in an aquifer system.</title>
        <authorList>
            <person name="Anantharaman K."/>
            <person name="Brown C.T."/>
            <person name="Hug L.A."/>
            <person name="Sharon I."/>
            <person name="Castelle C.J."/>
            <person name="Probst A.J."/>
            <person name="Thomas B.C."/>
            <person name="Singh A."/>
            <person name="Wilkins M.J."/>
            <person name="Karaoz U."/>
            <person name="Brodie E.L."/>
            <person name="Williams K.H."/>
            <person name="Hubbard S.S."/>
            <person name="Banfield J.F."/>
        </authorList>
    </citation>
    <scope>NUCLEOTIDE SEQUENCE [LARGE SCALE GENOMIC DNA]</scope>
</reference>
<name>A0A1G2NF37_9BACT</name>
<dbReference type="Pfam" id="PF00961">
    <property type="entry name" value="LAGLIDADG_1"/>
    <property type="match status" value="1"/>
</dbReference>
<dbReference type="Gene3D" id="3.10.28.10">
    <property type="entry name" value="Homing endonucleases"/>
    <property type="match status" value="1"/>
</dbReference>
<dbReference type="InterPro" id="IPR004860">
    <property type="entry name" value="LAGLIDADG_dom"/>
</dbReference>